<evidence type="ECO:0000256" key="1">
    <source>
        <dbReference type="ARBA" id="ARBA00023125"/>
    </source>
</evidence>
<dbReference type="OrthoDB" id="2356263at2"/>
<dbReference type="InterPro" id="IPR036271">
    <property type="entry name" value="Tet_transcr_reg_TetR-rel_C_sf"/>
</dbReference>
<dbReference type="InterPro" id="IPR009057">
    <property type="entry name" value="Homeodomain-like_sf"/>
</dbReference>
<dbReference type="EMBL" id="FQZF01000007">
    <property type="protein sequence ID" value="SHI96283.1"/>
    <property type="molecule type" value="Genomic_DNA"/>
</dbReference>
<dbReference type="AlphaFoldDB" id="A0A1M6FF51"/>
<dbReference type="SUPFAM" id="SSF46689">
    <property type="entry name" value="Homeodomain-like"/>
    <property type="match status" value="1"/>
</dbReference>
<accession>A0A1M6FF51</accession>
<dbReference type="SUPFAM" id="SSF48498">
    <property type="entry name" value="Tetracyclin repressor-like, C-terminal domain"/>
    <property type="match status" value="1"/>
</dbReference>
<dbReference type="InterPro" id="IPR001647">
    <property type="entry name" value="HTH_TetR"/>
</dbReference>
<evidence type="ECO:0000256" key="3">
    <source>
        <dbReference type="SAM" id="MobiDB-lite"/>
    </source>
</evidence>
<protein>
    <submittedName>
        <fullName evidence="5">Transcriptional regulator, TetR family</fullName>
    </submittedName>
</protein>
<reference evidence="5 6" key="1">
    <citation type="submission" date="2016-11" db="EMBL/GenBank/DDBJ databases">
        <authorList>
            <person name="Jaros S."/>
            <person name="Januszkiewicz K."/>
            <person name="Wedrychowicz H."/>
        </authorList>
    </citation>
    <scope>NUCLEOTIDE SEQUENCE [LARGE SCALE GENOMIC DNA]</scope>
    <source>
        <strain evidence="5 6">DSM 14916</strain>
    </source>
</reference>
<evidence type="ECO:0000313" key="6">
    <source>
        <dbReference type="Proteomes" id="UP000184387"/>
    </source>
</evidence>
<dbReference type="Pfam" id="PF17938">
    <property type="entry name" value="TetR_C_29"/>
    <property type="match status" value="1"/>
</dbReference>
<dbReference type="Gene3D" id="1.10.357.10">
    <property type="entry name" value="Tetracycline Repressor, domain 2"/>
    <property type="match status" value="1"/>
</dbReference>
<dbReference type="InterPro" id="IPR041474">
    <property type="entry name" value="NicS_C"/>
</dbReference>
<organism evidence="5 6">
    <name type="scientific">Muricoccus roseus</name>
    <dbReference type="NCBI Taxonomy" id="198092"/>
    <lineage>
        <taxon>Bacteria</taxon>
        <taxon>Pseudomonadati</taxon>
        <taxon>Pseudomonadota</taxon>
        <taxon>Alphaproteobacteria</taxon>
        <taxon>Acetobacterales</taxon>
        <taxon>Roseomonadaceae</taxon>
        <taxon>Muricoccus</taxon>
    </lineage>
</organism>
<feature type="compositionally biased region" description="Pro residues" evidence="3">
    <location>
        <begin position="10"/>
        <end position="19"/>
    </location>
</feature>
<feature type="region of interest" description="Disordered" evidence="3">
    <location>
        <begin position="1"/>
        <end position="32"/>
    </location>
</feature>
<dbReference type="PANTHER" id="PTHR30328:SF54">
    <property type="entry name" value="HTH-TYPE TRANSCRIPTIONAL REPRESSOR SCO4008"/>
    <property type="match status" value="1"/>
</dbReference>
<feature type="DNA-binding region" description="H-T-H motif" evidence="2">
    <location>
        <begin position="54"/>
        <end position="73"/>
    </location>
</feature>
<keyword evidence="6" id="KW-1185">Reference proteome</keyword>
<evidence type="ECO:0000259" key="4">
    <source>
        <dbReference type="PROSITE" id="PS50977"/>
    </source>
</evidence>
<proteinExistence type="predicted"/>
<dbReference type="PANTHER" id="PTHR30328">
    <property type="entry name" value="TRANSCRIPTIONAL REPRESSOR"/>
    <property type="match status" value="1"/>
</dbReference>
<gene>
    <name evidence="5" type="ORF">SAMN02745194_01426</name>
</gene>
<dbReference type="Proteomes" id="UP000184387">
    <property type="component" value="Unassembled WGS sequence"/>
</dbReference>
<name>A0A1M6FF51_9PROT</name>
<dbReference type="STRING" id="198092.SAMN02745194_01426"/>
<feature type="domain" description="HTH tetR-type" evidence="4">
    <location>
        <begin position="31"/>
        <end position="91"/>
    </location>
</feature>
<evidence type="ECO:0000256" key="2">
    <source>
        <dbReference type="PROSITE-ProRule" id="PRU00335"/>
    </source>
</evidence>
<dbReference type="PRINTS" id="PR00455">
    <property type="entry name" value="HTHTETR"/>
</dbReference>
<dbReference type="InterPro" id="IPR050109">
    <property type="entry name" value="HTH-type_TetR-like_transc_reg"/>
</dbReference>
<sequence length="230" mass="25611">MPPSEVLAPGGPPAQPAGPPAQNEPRLRDPEQTRREILEAATAAFAEKGLSGARVDEIAARTRTTKRMIYYYFGSKEGLYAAVIERAYGAIRDAERELNLDSLPPAEAMRRLVESTFDYHHTHPSFVRLVSVENIEEGRHVRTSAAIARRNAEVIQTMQRLLDRGAAEGQFRPGVDPLDLHILINGASFHRVSNRHTLSAIFGRDLRDPNVARAQRDMLVEAVLAFLRAR</sequence>
<dbReference type="PROSITE" id="PS50977">
    <property type="entry name" value="HTH_TETR_2"/>
    <property type="match status" value="1"/>
</dbReference>
<dbReference type="Pfam" id="PF00440">
    <property type="entry name" value="TetR_N"/>
    <property type="match status" value="1"/>
</dbReference>
<evidence type="ECO:0000313" key="5">
    <source>
        <dbReference type="EMBL" id="SHI96283.1"/>
    </source>
</evidence>
<dbReference type="GO" id="GO:0003677">
    <property type="term" value="F:DNA binding"/>
    <property type="evidence" value="ECO:0007669"/>
    <property type="project" value="UniProtKB-UniRule"/>
</dbReference>
<dbReference type="RefSeq" id="WP_073133063.1">
    <property type="nucleotide sequence ID" value="NZ_FQZF01000007.1"/>
</dbReference>
<keyword evidence="1 2" id="KW-0238">DNA-binding</keyword>